<feature type="transmembrane region" description="Helical" evidence="10">
    <location>
        <begin position="127"/>
        <end position="151"/>
    </location>
</feature>
<comment type="subcellular location">
    <subcellularLocation>
        <location evidence="1">Cell junction</location>
        <location evidence="1">Tight junction</location>
    </subcellularLocation>
    <subcellularLocation>
        <location evidence="2">Cell membrane</location>
        <topology evidence="2">Multi-pass membrane protein</topology>
    </subcellularLocation>
</comment>
<gene>
    <name evidence="11 12" type="primary">Cldn34</name>
</gene>
<feature type="transmembrane region" description="Helical" evidence="10">
    <location>
        <begin position="12"/>
        <end position="32"/>
    </location>
</feature>
<keyword evidence="5" id="KW-1003">Cell membrane</keyword>
<dbReference type="AlphaFoldDB" id="A0A8B7TIV2"/>
<dbReference type="OrthoDB" id="9895009at2759"/>
<dbReference type="InterPro" id="IPR004031">
    <property type="entry name" value="PMP22/EMP/MP20/Claudin"/>
</dbReference>
<evidence type="ECO:0000256" key="1">
    <source>
        <dbReference type="ARBA" id="ARBA00004435"/>
    </source>
</evidence>
<dbReference type="Gene3D" id="1.20.140.150">
    <property type="match status" value="1"/>
</dbReference>
<dbReference type="Ensembl" id="ENSCCNT00000011573.1">
    <property type="protein sequence ID" value="ENSCCNP00000008781.1"/>
    <property type="gene ID" value="ENSCCNG00000009279.1"/>
</dbReference>
<evidence type="ECO:0000256" key="7">
    <source>
        <dbReference type="ARBA" id="ARBA00022949"/>
    </source>
</evidence>
<keyword evidence="9 10" id="KW-0472">Membrane</keyword>
<evidence type="ECO:0000256" key="6">
    <source>
        <dbReference type="ARBA" id="ARBA00022692"/>
    </source>
</evidence>
<evidence type="ECO:0000256" key="2">
    <source>
        <dbReference type="ARBA" id="ARBA00004651"/>
    </source>
</evidence>
<feature type="transmembrane region" description="Helical" evidence="10">
    <location>
        <begin position="179"/>
        <end position="202"/>
    </location>
</feature>
<evidence type="ECO:0000256" key="10">
    <source>
        <dbReference type="SAM" id="Phobius"/>
    </source>
</evidence>
<dbReference type="PANTHER" id="PTHR12002">
    <property type="entry name" value="CLAUDIN"/>
    <property type="match status" value="1"/>
</dbReference>
<evidence type="ECO:0000256" key="4">
    <source>
        <dbReference type="ARBA" id="ARBA00022427"/>
    </source>
</evidence>
<feature type="transmembrane region" description="Helical" evidence="10">
    <location>
        <begin position="92"/>
        <end position="115"/>
    </location>
</feature>
<dbReference type="KEGG" id="ccan:109674284"/>
<evidence type="ECO:0000256" key="5">
    <source>
        <dbReference type="ARBA" id="ARBA00022475"/>
    </source>
</evidence>
<accession>A0A8B7TIV2</accession>
<name>A0A8B7TIV2_CASCN</name>
<dbReference type="CTD" id="100288814"/>
<proteinExistence type="inferred from homology"/>
<keyword evidence="6 10" id="KW-0812">Transmembrane</keyword>
<reference evidence="12" key="2">
    <citation type="submission" date="2025-04" db="UniProtKB">
        <authorList>
            <consortium name="RefSeq"/>
        </authorList>
    </citation>
    <scope>IDENTIFICATION</scope>
    <source>
        <tissue evidence="12">Leukocyte</tissue>
    </source>
</reference>
<evidence type="ECO:0000313" key="11">
    <source>
        <dbReference type="Ensembl" id="ENSCCNP00000008781.1"/>
    </source>
</evidence>
<protein>
    <submittedName>
        <fullName evidence="12">Claudin-34</fullName>
    </submittedName>
</protein>
<evidence type="ECO:0000256" key="3">
    <source>
        <dbReference type="ARBA" id="ARBA00008295"/>
    </source>
</evidence>
<dbReference type="GO" id="GO:0005886">
    <property type="term" value="C:plasma membrane"/>
    <property type="evidence" value="ECO:0007669"/>
    <property type="project" value="UniProtKB-SubCell"/>
</dbReference>
<keyword evidence="7" id="KW-0965">Cell junction</keyword>
<dbReference type="RefSeq" id="XP_020006871.1">
    <property type="nucleotide sequence ID" value="XM_020151282.1"/>
</dbReference>
<keyword evidence="4" id="KW-0796">Tight junction</keyword>
<dbReference type="InterPro" id="IPR006187">
    <property type="entry name" value="Claudin"/>
</dbReference>
<comment type="similarity">
    <text evidence="3">Belongs to the claudin family.</text>
</comment>
<evidence type="ECO:0000313" key="12">
    <source>
        <dbReference type="RefSeq" id="XP_020006871.1"/>
    </source>
</evidence>
<evidence type="ECO:0000256" key="9">
    <source>
        <dbReference type="ARBA" id="ARBA00023136"/>
    </source>
</evidence>
<reference evidence="11" key="1">
    <citation type="submission" date="2023-09" db="UniProtKB">
        <authorList>
            <consortium name="Ensembl"/>
        </authorList>
    </citation>
    <scope>IDENTIFICATION</scope>
</reference>
<organism evidence="12">
    <name type="scientific">Castor canadensis</name>
    <name type="common">American beaver</name>
    <dbReference type="NCBI Taxonomy" id="51338"/>
    <lineage>
        <taxon>Eukaryota</taxon>
        <taxon>Metazoa</taxon>
        <taxon>Chordata</taxon>
        <taxon>Craniata</taxon>
        <taxon>Vertebrata</taxon>
        <taxon>Euteleostomi</taxon>
        <taxon>Mammalia</taxon>
        <taxon>Eutheria</taxon>
        <taxon>Euarchontoglires</taxon>
        <taxon>Glires</taxon>
        <taxon>Rodentia</taxon>
        <taxon>Castorimorpha</taxon>
        <taxon>Castoridae</taxon>
        <taxon>Castor</taxon>
    </lineage>
</organism>
<dbReference type="Pfam" id="PF13903">
    <property type="entry name" value="Claudin_2"/>
    <property type="match status" value="1"/>
</dbReference>
<sequence>MILLVNRANCQVLGFAVTTMAWILSSTSMGLVEWRVWYMDDPSLSFSGMAMVGMWRVCIYRHNSNSSKVKMCHQHTYNDTFFPPDIRVGQHLLMAANFLGLFGKAFVIFALRNVYMGILQKNVTCNPFIISGILNIIASGCISLAVLWNYYAITNMEGIDFPLSFHVPFKPNTQEIGSAILVATLAAFLFLLSGMSFLSYSIPPDIQVHPDV</sequence>
<dbReference type="GO" id="GO:0005198">
    <property type="term" value="F:structural molecule activity"/>
    <property type="evidence" value="ECO:0007669"/>
    <property type="project" value="InterPro"/>
</dbReference>
<dbReference type="GO" id="GO:0005923">
    <property type="term" value="C:bicellular tight junction"/>
    <property type="evidence" value="ECO:0007669"/>
    <property type="project" value="UniProtKB-SubCell"/>
</dbReference>
<keyword evidence="8 10" id="KW-1133">Transmembrane helix</keyword>
<evidence type="ECO:0000256" key="8">
    <source>
        <dbReference type="ARBA" id="ARBA00022989"/>
    </source>
</evidence>